<dbReference type="Proteomes" id="UP000017081">
    <property type="component" value="Unassembled WGS sequence"/>
</dbReference>
<name>U7V180_9FUSO</name>
<dbReference type="EMBL" id="AXZF01000169">
    <property type="protein sequence ID" value="ERT65286.1"/>
    <property type="molecule type" value="Genomic_DNA"/>
</dbReference>
<dbReference type="HOGENOM" id="CLU_032032_0_0_0"/>
<dbReference type="RefSeq" id="WP_023052323.1">
    <property type="nucleotide sequence ID" value="NZ_CP173070.2"/>
</dbReference>
<reference evidence="1 2" key="1">
    <citation type="submission" date="2013-08" db="EMBL/GenBank/DDBJ databases">
        <authorList>
            <person name="Weinstock G."/>
            <person name="Sodergren E."/>
            <person name="Wylie T."/>
            <person name="Fulton L."/>
            <person name="Fulton R."/>
            <person name="Fronick C."/>
            <person name="O'Laughlin M."/>
            <person name="Godfrey J."/>
            <person name="Miner T."/>
            <person name="Herter B."/>
            <person name="Appelbaum E."/>
            <person name="Cordes M."/>
            <person name="Lek S."/>
            <person name="Wollam A."/>
            <person name="Pepin K.H."/>
            <person name="Palsikar V.B."/>
            <person name="Mitreva M."/>
            <person name="Wilson R.K."/>
        </authorList>
    </citation>
    <scope>NUCLEOTIDE SEQUENCE [LARGE SCALE GENOMIC DNA]</scope>
    <source>
        <strain evidence="1 2">ATCC BAA-474</strain>
    </source>
</reference>
<dbReference type="AlphaFoldDB" id="U7V180"/>
<dbReference type="STRING" id="1319815.HMPREF0202_02797"/>
<organism evidence="1 2">
    <name type="scientific">Cetobacterium somerae ATCC BAA-474</name>
    <dbReference type="NCBI Taxonomy" id="1319815"/>
    <lineage>
        <taxon>Bacteria</taxon>
        <taxon>Fusobacteriati</taxon>
        <taxon>Fusobacteriota</taxon>
        <taxon>Fusobacteriia</taxon>
        <taxon>Fusobacteriales</taxon>
        <taxon>Fusobacteriaceae</taxon>
        <taxon>Cetobacterium</taxon>
    </lineage>
</organism>
<keyword evidence="2" id="KW-1185">Reference proteome</keyword>
<gene>
    <name evidence="1" type="ORF">HMPREF0202_02797</name>
</gene>
<evidence type="ECO:0008006" key="3">
    <source>
        <dbReference type="Google" id="ProtNLM"/>
    </source>
</evidence>
<evidence type="ECO:0000313" key="2">
    <source>
        <dbReference type="Proteomes" id="UP000017081"/>
    </source>
</evidence>
<comment type="caution">
    <text evidence="1">The sequence shown here is derived from an EMBL/GenBank/DDBJ whole genome shotgun (WGS) entry which is preliminary data.</text>
</comment>
<protein>
    <recommendedName>
        <fullName evidence="3">Replication initiator protein A</fullName>
    </recommendedName>
</protein>
<accession>U7V180</accession>
<sequence>MSKKINDLIHSDGTDFIETIDTGPTYYLEEDISIDEKYIKNKALVRMDMNIVQFPIFSKNTKRKKNEITTYFFNKNRDTYITVKPSSGELIPGEGEERVFIALMKLMKEKGMTQEFIVTAKEIKDAVKTHSNNYISEIKRALLRLSETSYNFKNTMYSNEMNAILKEEVSTPILTFKSKKLDLSGNESIKNTIKDGRIREVYIIRISDHFYKNIVKRGYLVYDSDILLDINSSVSRTLYMLIEKIRFEELYVRESVFALIKKIPLKYEKKTLSTTIKTLEKAFNELKQKHLIKDFKFIKTSTWLESDVEIYFDEAHNILKQERFDEDNKELKNIYNNLAISFTEKNIEEAEPVIIATNEMIFEILEKMPSKAKTLKSMPKIIKESIENYGYEKVKATAIYMSNQKKVTSPKAYFLKALENNWADDILIKENSEKSSNKIVLKEEEVRKNDEISQIDENIVKFYNNLSDSMKKDIEEKTYREYIKECGQETKIQQMAFKAAKNSLVYKYISKNNLHKNKIIEEVQVYETNTKVDDNLVLELEIFNDIINKSIEMYKMILDLTDEKILEIKREILKELGTKFILKKLTIDEINETIAEKLK</sequence>
<evidence type="ECO:0000313" key="1">
    <source>
        <dbReference type="EMBL" id="ERT65286.1"/>
    </source>
</evidence>
<proteinExistence type="predicted"/>